<dbReference type="Pfam" id="PF07980">
    <property type="entry name" value="SusD_RagB"/>
    <property type="match status" value="1"/>
</dbReference>
<keyword evidence="4" id="KW-0472">Membrane</keyword>
<feature type="domain" description="SusD-like N-terminal" evidence="8">
    <location>
        <begin position="50"/>
        <end position="222"/>
    </location>
</feature>
<dbReference type="CDD" id="cd08977">
    <property type="entry name" value="SusD"/>
    <property type="match status" value="1"/>
</dbReference>
<evidence type="ECO:0000256" key="3">
    <source>
        <dbReference type="ARBA" id="ARBA00022729"/>
    </source>
</evidence>
<reference evidence="9 10" key="1">
    <citation type="submission" date="2016-11" db="EMBL/GenBank/DDBJ databases">
        <authorList>
            <person name="Jaros S."/>
            <person name="Januszkiewicz K."/>
            <person name="Wedrychowicz H."/>
        </authorList>
    </citation>
    <scope>NUCLEOTIDE SEQUENCE [LARGE SCALE GENOMIC DNA]</scope>
    <source>
        <strain evidence="9 10">DSM 24787</strain>
    </source>
</reference>
<dbReference type="InterPro" id="IPR033985">
    <property type="entry name" value="SusD-like_N"/>
</dbReference>
<feature type="domain" description="RagB/SusD" evidence="7">
    <location>
        <begin position="305"/>
        <end position="454"/>
    </location>
</feature>
<evidence type="ECO:0000259" key="7">
    <source>
        <dbReference type="Pfam" id="PF07980"/>
    </source>
</evidence>
<dbReference type="InterPro" id="IPR011990">
    <property type="entry name" value="TPR-like_helical_dom_sf"/>
</dbReference>
<evidence type="ECO:0000313" key="9">
    <source>
        <dbReference type="EMBL" id="SIN65848.1"/>
    </source>
</evidence>
<comment type="subcellular location">
    <subcellularLocation>
        <location evidence="1">Cell outer membrane</location>
    </subcellularLocation>
</comment>
<keyword evidence="5" id="KW-0998">Cell outer membrane</keyword>
<evidence type="ECO:0000313" key="10">
    <source>
        <dbReference type="Proteomes" id="UP000185003"/>
    </source>
</evidence>
<dbReference type="Pfam" id="PF14322">
    <property type="entry name" value="SusD-like_3"/>
    <property type="match status" value="1"/>
</dbReference>
<organism evidence="9 10">
    <name type="scientific">Chitinophaga niabensis</name>
    <dbReference type="NCBI Taxonomy" id="536979"/>
    <lineage>
        <taxon>Bacteria</taxon>
        <taxon>Pseudomonadati</taxon>
        <taxon>Bacteroidota</taxon>
        <taxon>Chitinophagia</taxon>
        <taxon>Chitinophagales</taxon>
        <taxon>Chitinophagaceae</taxon>
        <taxon>Chitinophaga</taxon>
    </lineage>
</organism>
<feature type="region of interest" description="Disordered" evidence="6">
    <location>
        <begin position="435"/>
        <end position="455"/>
    </location>
</feature>
<dbReference type="InterPro" id="IPR012944">
    <property type="entry name" value="SusD_RagB_dom"/>
</dbReference>
<dbReference type="RefSeq" id="WP_074237386.1">
    <property type="nucleotide sequence ID" value="NZ_FSRA01000001.1"/>
</dbReference>
<comment type="similarity">
    <text evidence="2">Belongs to the SusD family.</text>
</comment>
<dbReference type="SUPFAM" id="SSF48452">
    <property type="entry name" value="TPR-like"/>
    <property type="match status" value="1"/>
</dbReference>
<accession>A0A1N6D4U9</accession>
<gene>
    <name evidence="9" type="ORF">SAMN04488055_0276</name>
</gene>
<dbReference type="GO" id="GO:0009279">
    <property type="term" value="C:cell outer membrane"/>
    <property type="evidence" value="ECO:0007669"/>
    <property type="project" value="UniProtKB-SubCell"/>
</dbReference>
<dbReference type="Gene3D" id="1.25.40.390">
    <property type="match status" value="1"/>
</dbReference>
<keyword evidence="3" id="KW-0732">Signal</keyword>
<keyword evidence="10" id="KW-1185">Reference proteome</keyword>
<dbReference type="AlphaFoldDB" id="A0A1N6D4U9"/>
<dbReference type="PROSITE" id="PS51257">
    <property type="entry name" value="PROKAR_LIPOPROTEIN"/>
    <property type="match status" value="1"/>
</dbReference>
<evidence type="ECO:0000256" key="4">
    <source>
        <dbReference type="ARBA" id="ARBA00023136"/>
    </source>
</evidence>
<name>A0A1N6D4U9_9BACT</name>
<evidence type="ECO:0000259" key="8">
    <source>
        <dbReference type="Pfam" id="PF14322"/>
    </source>
</evidence>
<dbReference type="OrthoDB" id="625727at2"/>
<dbReference type="STRING" id="536979.SAMN04488055_0276"/>
<evidence type="ECO:0000256" key="2">
    <source>
        <dbReference type="ARBA" id="ARBA00006275"/>
    </source>
</evidence>
<evidence type="ECO:0000256" key="5">
    <source>
        <dbReference type="ARBA" id="ARBA00023237"/>
    </source>
</evidence>
<dbReference type="Proteomes" id="UP000185003">
    <property type="component" value="Unassembled WGS sequence"/>
</dbReference>
<feature type="compositionally biased region" description="Polar residues" evidence="6">
    <location>
        <begin position="445"/>
        <end position="455"/>
    </location>
</feature>
<dbReference type="EMBL" id="FSRA01000001">
    <property type="protein sequence ID" value="SIN65848.1"/>
    <property type="molecule type" value="Genomic_DNA"/>
</dbReference>
<evidence type="ECO:0000256" key="1">
    <source>
        <dbReference type="ARBA" id="ARBA00004442"/>
    </source>
</evidence>
<proteinExistence type="inferred from homology"/>
<evidence type="ECO:0000256" key="6">
    <source>
        <dbReference type="SAM" id="MobiDB-lite"/>
    </source>
</evidence>
<protein>
    <submittedName>
        <fullName evidence="9">SusD family protein</fullName>
    </submittedName>
</protein>
<sequence length="455" mass="50684">MQKILSNIIVILGITLGISGCSKLIDVDNPSTEIVTLVVFQDSTTAYAALNGIYTSLSGTLASTLMIQTTLTGGLTADELTSFNSSDAIYYNNAIVATDLRFVLGLWQYSYNIIYQSNLLIEGTTNSDNLPVRVKNEIIGQSKFFRAFFHFYLLNYYGAIPLVTSTDVYKNAVLSRSETGKVYEQIIADLKDAADKLSNSPTATKNRVTKYAVSALLARVYLYQKNWDLAIAECDKVLSSNLFTPLSTPATTFQANNKETIFEIQTQNGFTALGTNFVPAATTPSYVLIDDMATSFETGDLRKTNWTNPITYSGKNYLYPFKYKKRVTTTGAAAENAVLLRSAELFLIRSECYVHKNSFDNANTDLSTIRQRAGLIPIPGPLTEPLLLQSIAKERRSELFAEWSHRWFDLKRTNAADSVLTKLKKDLWNSTDALYPIPQNERNKNPNLSQNTGYN</sequence>